<reference evidence="8 9" key="1">
    <citation type="submission" date="2018-06" db="EMBL/GenBank/DDBJ databases">
        <title>Genomic Encyclopedia of Archaeal and Bacterial Type Strains, Phase II (KMG-II): from individual species to whole genera.</title>
        <authorList>
            <person name="Goeker M."/>
        </authorList>
    </citation>
    <scope>NUCLEOTIDE SEQUENCE [LARGE SCALE GENOMIC DNA]</scope>
    <source>
        <strain evidence="8 9">DSM 21851</strain>
    </source>
</reference>
<dbReference type="SUPFAM" id="SSF56042">
    <property type="entry name" value="PurM C-terminal domain-like"/>
    <property type="match status" value="1"/>
</dbReference>
<dbReference type="RefSeq" id="WP_111629782.1">
    <property type="nucleotide sequence ID" value="NZ_QLMC01000004.1"/>
</dbReference>
<evidence type="ECO:0000256" key="5">
    <source>
        <dbReference type="ARBA" id="ARBA00023266"/>
    </source>
</evidence>
<dbReference type="SUPFAM" id="SSF55326">
    <property type="entry name" value="PurM N-terminal domain-like"/>
    <property type="match status" value="1"/>
</dbReference>
<accession>A0A327WUJ9</accession>
<name>A0A327WUJ9_LARAB</name>
<organism evidence="8 9">
    <name type="scientific">Larkinella arboricola</name>
    <dbReference type="NCBI Taxonomy" id="643671"/>
    <lineage>
        <taxon>Bacteria</taxon>
        <taxon>Pseudomonadati</taxon>
        <taxon>Bacteroidota</taxon>
        <taxon>Cytophagia</taxon>
        <taxon>Cytophagales</taxon>
        <taxon>Spirosomataceae</taxon>
        <taxon>Larkinella</taxon>
    </lineage>
</organism>
<dbReference type="GO" id="GO:0016260">
    <property type="term" value="P:selenocysteine biosynthetic process"/>
    <property type="evidence" value="ECO:0007669"/>
    <property type="project" value="TreeGrafter"/>
</dbReference>
<evidence type="ECO:0000313" key="9">
    <source>
        <dbReference type="Proteomes" id="UP000248790"/>
    </source>
</evidence>
<dbReference type="Gene3D" id="3.90.650.10">
    <property type="entry name" value="PurM-like C-terminal domain"/>
    <property type="match status" value="1"/>
</dbReference>
<evidence type="ECO:0000256" key="3">
    <source>
        <dbReference type="ARBA" id="ARBA00022777"/>
    </source>
</evidence>
<dbReference type="InterPro" id="IPR016188">
    <property type="entry name" value="PurM-like_N"/>
</dbReference>
<evidence type="ECO:0000256" key="4">
    <source>
        <dbReference type="ARBA" id="ARBA00022840"/>
    </source>
</evidence>
<evidence type="ECO:0000259" key="6">
    <source>
        <dbReference type="Pfam" id="PF00586"/>
    </source>
</evidence>
<keyword evidence="2" id="KW-0547">Nucleotide-binding</keyword>
<comment type="caution">
    <text evidence="8">The sequence shown here is derived from an EMBL/GenBank/DDBJ whole genome shotgun (WGS) entry which is preliminary data.</text>
</comment>
<sequence>MIQQTEIYKLTQYNRTADSLQKIEPDVFRIPPASLPDFPHLLMDAASSGHTTVLEIGHGDVLISTTALSAPTVDDPYEFGRIASANALNNVYATGGEPLLATAMLGWPTEKIPAEAAQLVLEGSRALCAEAGILLTTGHRIESAEPFFGLTVTGKVRLNHLKQTSTATEGCCLYLTKPLGFGILSTALQLKTVQPEQAESVLNQMAKLNQFGTFLGKLPYVKALAHVSDSGLLGHLIEMAESSGLSADIDFHKVPVLPAVGDYLAPESIPEATHRNWERFGEKTNELPDEQRLVLADPQISGGLLIAVDSRSGAEFEQVAFEHKFHLKSFGQLIGKSEKVVYVR</sequence>
<keyword evidence="3" id="KW-0418">Kinase</keyword>
<dbReference type="Pfam" id="PF00586">
    <property type="entry name" value="AIRS"/>
    <property type="match status" value="1"/>
</dbReference>
<evidence type="ECO:0000256" key="2">
    <source>
        <dbReference type="ARBA" id="ARBA00022741"/>
    </source>
</evidence>
<dbReference type="InterPro" id="IPR036921">
    <property type="entry name" value="PurM-like_N_sf"/>
</dbReference>
<keyword evidence="9" id="KW-1185">Reference proteome</keyword>
<dbReference type="GO" id="GO:0005737">
    <property type="term" value="C:cytoplasm"/>
    <property type="evidence" value="ECO:0007669"/>
    <property type="project" value="TreeGrafter"/>
</dbReference>
<dbReference type="InterPro" id="IPR036676">
    <property type="entry name" value="PurM-like_C_sf"/>
</dbReference>
<keyword evidence="1" id="KW-0808">Transferase</keyword>
<evidence type="ECO:0000259" key="7">
    <source>
        <dbReference type="Pfam" id="PF02769"/>
    </source>
</evidence>
<dbReference type="PANTHER" id="PTHR10256">
    <property type="entry name" value="SELENIDE, WATER DIKINASE"/>
    <property type="match status" value="1"/>
</dbReference>
<proteinExistence type="predicted"/>
<protein>
    <submittedName>
        <fullName evidence="8">Selenophosphate synthase</fullName>
    </submittedName>
</protein>
<dbReference type="InterPro" id="IPR010918">
    <property type="entry name" value="PurM-like_C_dom"/>
</dbReference>
<dbReference type="EMBL" id="QLMC01000004">
    <property type="protein sequence ID" value="RAJ96014.1"/>
    <property type="molecule type" value="Genomic_DNA"/>
</dbReference>
<dbReference type="InterPro" id="IPR004536">
    <property type="entry name" value="SPS/SelD"/>
</dbReference>
<dbReference type="GO" id="GO:0005524">
    <property type="term" value="F:ATP binding"/>
    <property type="evidence" value="ECO:0007669"/>
    <property type="project" value="UniProtKB-KW"/>
</dbReference>
<feature type="domain" description="PurM-like C-terminal" evidence="7">
    <location>
        <begin position="169"/>
        <end position="341"/>
    </location>
</feature>
<feature type="domain" description="PurM-like N-terminal" evidence="6">
    <location>
        <begin position="53"/>
        <end position="156"/>
    </location>
</feature>
<dbReference type="NCBIfam" id="NF002098">
    <property type="entry name" value="PRK00943.1"/>
    <property type="match status" value="1"/>
</dbReference>
<dbReference type="Gene3D" id="3.30.1330.10">
    <property type="entry name" value="PurM-like, N-terminal domain"/>
    <property type="match status" value="1"/>
</dbReference>
<gene>
    <name evidence="8" type="ORF">LX87_03764</name>
</gene>
<dbReference type="PANTHER" id="PTHR10256:SF0">
    <property type="entry name" value="INACTIVE SELENIDE, WATER DIKINASE-LIKE PROTEIN-RELATED"/>
    <property type="match status" value="1"/>
</dbReference>
<evidence type="ECO:0000256" key="1">
    <source>
        <dbReference type="ARBA" id="ARBA00022679"/>
    </source>
</evidence>
<dbReference type="Pfam" id="PF02769">
    <property type="entry name" value="AIRS_C"/>
    <property type="match status" value="1"/>
</dbReference>
<dbReference type="AlphaFoldDB" id="A0A327WUJ9"/>
<keyword evidence="5" id="KW-0711">Selenium</keyword>
<evidence type="ECO:0000313" key="8">
    <source>
        <dbReference type="EMBL" id="RAJ96014.1"/>
    </source>
</evidence>
<dbReference type="OrthoDB" id="9772934at2"/>
<keyword evidence="4" id="KW-0067">ATP-binding</keyword>
<dbReference type="NCBIfam" id="TIGR00476">
    <property type="entry name" value="selD"/>
    <property type="match status" value="1"/>
</dbReference>
<dbReference type="GO" id="GO:0004756">
    <property type="term" value="F:selenide, water dikinase activity"/>
    <property type="evidence" value="ECO:0007669"/>
    <property type="project" value="TreeGrafter"/>
</dbReference>
<dbReference type="Proteomes" id="UP000248790">
    <property type="component" value="Unassembled WGS sequence"/>
</dbReference>